<evidence type="ECO:0000313" key="6">
    <source>
        <dbReference type="Proteomes" id="UP000317716"/>
    </source>
</evidence>
<dbReference type="Gene3D" id="3.30.1320.10">
    <property type="match status" value="1"/>
</dbReference>
<dbReference type="GO" id="GO:0005737">
    <property type="term" value="C:cytoplasm"/>
    <property type="evidence" value="ECO:0007669"/>
    <property type="project" value="UniProtKB-ARBA"/>
</dbReference>
<evidence type="ECO:0000256" key="3">
    <source>
        <dbReference type="HAMAP-Rule" id="MF_00385"/>
    </source>
</evidence>
<sequence>MSVVIRLMRAGAKKRPFFRMVAADSRRQRDGRFLEILGHYNPLSQPYELVVHKDKVETWISKGAQPSEQVASLLRSLGIPTQSVPAARPAETPAMGDKPAAKRAVKRAKPRVVSPRKQRARAARKTGKQQAVKAG</sequence>
<comment type="caution">
    <text evidence="5">The sequence shown here is derived from an EMBL/GenBank/DDBJ whole genome shotgun (WGS) entry which is preliminary data.</text>
</comment>
<evidence type="ECO:0000313" key="5">
    <source>
        <dbReference type="EMBL" id="TMQ53100.1"/>
    </source>
</evidence>
<evidence type="ECO:0000256" key="1">
    <source>
        <dbReference type="ARBA" id="ARBA00022980"/>
    </source>
</evidence>
<dbReference type="HAMAP" id="MF_00385">
    <property type="entry name" value="Ribosomal_bS16"/>
    <property type="match status" value="1"/>
</dbReference>
<proteinExistence type="inferred from homology"/>
<name>A0A538SP10_UNCEI</name>
<dbReference type="PANTHER" id="PTHR12919:SF20">
    <property type="entry name" value="SMALL RIBOSOMAL SUBUNIT PROTEIN BS16M"/>
    <property type="match status" value="1"/>
</dbReference>
<dbReference type="Pfam" id="PF00886">
    <property type="entry name" value="Ribosomal_S16"/>
    <property type="match status" value="1"/>
</dbReference>
<dbReference type="GO" id="GO:0006412">
    <property type="term" value="P:translation"/>
    <property type="evidence" value="ECO:0007669"/>
    <property type="project" value="UniProtKB-UniRule"/>
</dbReference>
<dbReference type="GO" id="GO:0003735">
    <property type="term" value="F:structural constituent of ribosome"/>
    <property type="evidence" value="ECO:0007669"/>
    <property type="project" value="InterPro"/>
</dbReference>
<keyword evidence="1 3" id="KW-0689">Ribosomal protein</keyword>
<dbReference type="InterPro" id="IPR023803">
    <property type="entry name" value="Ribosomal_bS16_dom_sf"/>
</dbReference>
<gene>
    <name evidence="3 5" type="primary">rpsP</name>
    <name evidence="5" type="ORF">E6K72_08675</name>
</gene>
<dbReference type="AlphaFoldDB" id="A0A538SP10"/>
<dbReference type="Proteomes" id="UP000317716">
    <property type="component" value="Unassembled WGS sequence"/>
</dbReference>
<dbReference type="NCBIfam" id="TIGR00002">
    <property type="entry name" value="S16"/>
    <property type="match status" value="1"/>
</dbReference>
<feature type="region of interest" description="Disordered" evidence="4">
    <location>
        <begin position="83"/>
        <end position="135"/>
    </location>
</feature>
<dbReference type="EMBL" id="VBOS01000305">
    <property type="protein sequence ID" value="TMQ53100.1"/>
    <property type="molecule type" value="Genomic_DNA"/>
</dbReference>
<reference evidence="5 6" key="1">
    <citation type="journal article" date="2019" name="Nat. Microbiol.">
        <title>Mediterranean grassland soil C-N compound turnover is dependent on rainfall and depth, and is mediated by genomically divergent microorganisms.</title>
        <authorList>
            <person name="Diamond S."/>
            <person name="Andeer P.F."/>
            <person name="Li Z."/>
            <person name="Crits-Christoph A."/>
            <person name="Burstein D."/>
            <person name="Anantharaman K."/>
            <person name="Lane K.R."/>
            <person name="Thomas B.C."/>
            <person name="Pan C."/>
            <person name="Northen T.R."/>
            <person name="Banfield J.F."/>
        </authorList>
    </citation>
    <scope>NUCLEOTIDE SEQUENCE [LARGE SCALE GENOMIC DNA]</scope>
    <source>
        <strain evidence="5">WS_2</strain>
    </source>
</reference>
<dbReference type="PANTHER" id="PTHR12919">
    <property type="entry name" value="30S RIBOSOMAL PROTEIN S16"/>
    <property type="match status" value="1"/>
</dbReference>
<feature type="compositionally biased region" description="Basic residues" evidence="4">
    <location>
        <begin position="101"/>
        <end position="127"/>
    </location>
</feature>
<protein>
    <recommendedName>
        <fullName evidence="3">Small ribosomal subunit protein bS16</fullName>
    </recommendedName>
</protein>
<evidence type="ECO:0000256" key="4">
    <source>
        <dbReference type="SAM" id="MobiDB-lite"/>
    </source>
</evidence>
<organism evidence="5 6">
    <name type="scientific">Eiseniibacteriota bacterium</name>
    <dbReference type="NCBI Taxonomy" id="2212470"/>
    <lineage>
        <taxon>Bacteria</taxon>
        <taxon>Candidatus Eiseniibacteriota</taxon>
    </lineage>
</organism>
<accession>A0A538SP10</accession>
<dbReference type="InterPro" id="IPR000307">
    <property type="entry name" value="Ribosomal_bS16"/>
</dbReference>
<keyword evidence="2 3" id="KW-0687">Ribonucleoprotein</keyword>
<evidence type="ECO:0000256" key="2">
    <source>
        <dbReference type="ARBA" id="ARBA00023274"/>
    </source>
</evidence>
<dbReference type="GO" id="GO:0015935">
    <property type="term" value="C:small ribosomal subunit"/>
    <property type="evidence" value="ECO:0007669"/>
    <property type="project" value="TreeGrafter"/>
</dbReference>
<comment type="similarity">
    <text evidence="3">Belongs to the bacterial ribosomal protein bS16 family.</text>
</comment>
<dbReference type="SUPFAM" id="SSF54565">
    <property type="entry name" value="Ribosomal protein S16"/>
    <property type="match status" value="1"/>
</dbReference>